<feature type="coiled-coil region" evidence="6">
    <location>
        <begin position="27"/>
        <end position="54"/>
    </location>
</feature>
<dbReference type="OMA" id="VSTICME"/>
<keyword evidence="10" id="KW-1185">Reference proteome</keyword>
<dbReference type="SMART" id="SM01224">
    <property type="entry name" value="G_gamma"/>
    <property type="match status" value="1"/>
</dbReference>
<dbReference type="Pfam" id="PF00631">
    <property type="entry name" value="G-gamma"/>
    <property type="match status" value="1"/>
</dbReference>
<dbReference type="InterPro" id="IPR045878">
    <property type="entry name" value="GG1/2"/>
</dbReference>
<keyword evidence="2" id="KW-1003">Cell membrane</keyword>
<evidence type="ECO:0000256" key="4">
    <source>
        <dbReference type="ARBA" id="ARBA00023136"/>
    </source>
</evidence>
<organism evidence="9 10">
    <name type="scientific">Kalanchoe fedtschenkoi</name>
    <name type="common">Lavender scallops</name>
    <name type="synonym">South American air plant</name>
    <dbReference type="NCBI Taxonomy" id="63787"/>
    <lineage>
        <taxon>Eukaryota</taxon>
        <taxon>Viridiplantae</taxon>
        <taxon>Streptophyta</taxon>
        <taxon>Embryophyta</taxon>
        <taxon>Tracheophyta</taxon>
        <taxon>Spermatophyta</taxon>
        <taxon>Magnoliopsida</taxon>
        <taxon>eudicotyledons</taxon>
        <taxon>Gunneridae</taxon>
        <taxon>Pentapetalae</taxon>
        <taxon>Saxifragales</taxon>
        <taxon>Crassulaceae</taxon>
        <taxon>Kalanchoe</taxon>
    </lineage>
</organism>
<dbReference type="PANTHER" id="PTHR35129">
    <property type="entry name" value="GUANINE NUCLEOTIDE-BINDING PROTEIN SUBUNIT GAMMA 1"/>
    <property type="match status" value="1"/>
</dbReference>
<dbReference type="Proteomes" id="UP000594263">
    <property type="component" value="Unplaced"/>
</dbReference>
<evidence type="ECO:0000256" key="1">
    <source>
        <dbReference type="ARBA" id="ARBA00004236"/>
    </source>
</evidence>
<reference evidence="9" key="1">
    <citation type="submission" date="2021-01" db="UniProtKB">
        <authorList>
            <consortium name="EnsemblPlants"/>
        </authorList>
    </citation>
    <scope>IDENTIFICATION</scope>
</reference>
<protein>
    <recommendedName>
        <fullName evidence="8">G protein gamma domain-containing protein</fullName>
    </recommendedName>
</protein>
<dbReference type="GO" id="GO:0007186">
    <property type="term" value="P:G protein-coupled receptor signaling pathway"/>
    <property type="evidence" value="ECO:0007669"/>
    <property type="project" value="InterPro"/>
</dbReference>
<dbReference type="InterPro" id="IPR015898">
    <property type="entry name" value="G-protein_gamma-like_dom"/>
</dbReference>
<dbReference type="GO" id="GO:0005886">
    <property type="term" value="C:plasma membrane"/>
    <property type="evidence" value="ECO:0007669"/>
    <property type="project" value="UniProtKB-SubCell"/>
</dbReference>
<evidence type="ECO:0000256" key="6">
    <source>
        <dbReference type="SAM" id="Coils"/>
    </source>
</evidence>
<name>A0A7N0U249_KALFE</name>
<evidence type="ECO:0000313" key="9">
    <source>
        <dbReference type="EnsemblPlants" id="Kaladp0049s0067.1.v1.1"/>
    </source>
</evidence>
<proteinExistence type="predicted"/>
<keyword evidence="3 6" id="KW-0175">Coiled coil</keyword>
<dbReference type="AlphaFoldDB" id="A0A7N0U249"/>
<evidence type="ECO:0000313" key="10">
    <source>
        <dbReference type="Proteomes" id="UP000594263"/>
    </source>
</evidence>
<keyword evidence="4" id="KW-0472">Membrane</keyword>
<accession>A0A7N0U249</accession>
<evidence type="ECO:0000256" key="5">
    <source>
        <dbReference type="ARBA" id="ARBA00023224"/>
    </source>
</evidence>
<sequence length="105" mass="11937">MQMMDGVDSESSSSADLLAPPTDTRGKHRVLAELKRVEQEARFLEEELQKLETTEDVSTLCLELLQLIETKPDPLLPVTRGPANPAWDRWFEPPKDSEGCRCWIL</sequence>
<dbReference type="Gramene" id="Kaladp0049s0067.1.v1.1">
    <property type="protein sequence ID" value="Kaladp0049s0067.1.v1.1"/>
    <property type="gene ID" value="Kaladp0049s0067.v1.1"/>
</dbReference>
<feature type="domain" description="G protein gamma" evidence="8">
    <location>
        <begin position="31"/>
        <end position="105"/>
    </location>
</feature>
<evidence type="ECO:0000256" key="7">
    <source>
        <dbReference type="SAM" id="MobiDB-lite"/>
    </source>
</evidence>
<evidence type="ECO:0000256" key="3">
    <source>
        <dbReference type="ARBA" id="ARBA00023054"/>
    </source>
</evidence>
<evidence type="ECO:0000259" key="8">
    <source>
        <dbReference type="SMART" id="SM01224"/>
    </source>
</evidence>
<dbReference type="PANTHER" id="PTHR35129:SF1">
    <property type="entry name" value="GUANINE NUCLEOTIDE-BINDING PROTEIN SUBUNIT GAMMA 1"/>
    <property type="match status" value="1"/>
</dbReference>
<feature type="region of interest" description="Disordered" evidence="7">
    <location>
        <begin position="1"/>
        <end position="24"/>
    </location>
</feature>
<dbReference type="EnsemblPlants" id="Kaladp0049s0067.1.v1.1">
    <property type="protein sequence ID" value="Kaladp0049s0067.1.v1.1"/>
    <property type="gene ID" value="Kaladp0049s0067.v1.1"/>
</dbReference>
<comment type="subcellular location">
    <subcellularLocation>
        <location evidence="1">Cell membrane</location>
    </subcellularLocation>
</comment>
<feature type="compositionally biased region" description="Low complexity" evidence="7">
    <location>
        <begin position="9"/>
        <end position="21"/>
    </location>
</feature>
<evidence type="ECO:0000256" key="2">
    <source>
        <dbReference type="ARBA" id="ARBA00022475"/>
    </source>
</evidence>
<keyword evidence="5" id="KW-0807">Transducer</keyword>